<dbReference type="EMBL" id="BARJ01000005">
    <property type="protein sequence ID" value="GEM16488.1"/>
    <property type="molecule type" value="Genomic_DNA"/>
</dbReference>
<sequence>MSPVRFVKGEGVIPRLFFLRAPVKYEPPRMTEGEAGL</sequence>
<gene>
    <name evidence="1" type="ORF">NBRC3293_0985</name>
</gene>
<evidence type="ECO:0000313" key="2">
    <source>
        <dbReference type="Proteomes" id="UP000484858"/>
    </source>
</evidence>
<protein>
    <submittedName>
        <fullName evidence="1">Uncharacterized protein</fullName>
    </submittedName>
</protein>
<name>A0A829WI60_GLUOY</name>
<dbReference type="Proteomes" id="UP000484858">
    <property type="component" value="Unassembled WGS sequence"/>
</dbReference>
<evidence type="ECO:0000313" key="1">
    <source>
        <dbReference type="EMBL" id="GEM16488.1"/>
    </source>
</evidence>
<accession>A0A829WI60</accession>
<proteinExistence type="predicted"/>
<reference evidence="1 2" key="1">
    <citation type="submission" date="2013-04" db="EMBL/GenBank/DDBJ databases">
        <title>Gluconobacter oxydans NBRC 3293 whole genome sequence.</title>
        <authorList>
            <person name="Matsutani M."/>
            <person name="Yakushi T."/>
            <person name="Matsushita K."/>
        </authorList>
    </citation>
    <scope>NUCLEOTIDE SEQUENCE [LARGE SCALE GENOMIC DNA]</scope>
    <source>
        <strain evidence="1 2">NBRC 3293</strain>
    </source>
</reference>
<comment type="caution">
    <text evidence="1">The sequence shown here is derived from an EMBL/GenBank/DDBJ whole genome shotgun (WGS) entry which is preliminary data.</text>
</comment>
<dbReference type="AlphaFoldDB" id="A0A829WI60"/>
<organism evidence="1 2">
    <name type="scientific">Gluconobacter oxydans NBRC 3293</name>
    <dbReference type="NCBI Taxonomy" id="1315969"/>
    <lineage>
        <taxon>Bacteria</taxon>
        <taxon>Pseudomonadati</taxon>
        <taxon>Pseudomonadota</taxon>
        <taxon>Alphaproteobacteria</taxon>
        <taxon>Acetobacterales</taxon>
        <taxon>Acetobacteraceae</taxon>
        <taxon>Gluconobacter</taxon>
    </lineage>
</organism>